<comment type="catalytic activity">
    <reaction evidence="9">
        <text>L-seryl-[protein] + ATP = O-phospho-L-seryl-[protein] + ADP + H(+)</text>
        <dbReference type="Rhea" id="RHEA:17989"/>
        <dbReference type="Rhea" id="RHEA-COMP:9863"/>
        <dbReference type="Rhea" id="RHEA-COMP:11604"/>
        <dbReference type="ChEBI" id="CHEBI:15378"/>
        <dbReference type="ChEBI" id="CHEBI:29999"/>
        <dbReference type="ChEBI" id="CHEBI:30616"/>
        <dbReference type="ChEBI" id="CHEBI:83421"/>
        <dbReference type="ChEBI" id="CHEBI:456216"/>
        <dbReference type="EC" id="2.7.11.22"/>
    </reaction>
</comment>
<gene>
    <name evidence="12" type="ORF">B0T11DRAFT_123935</name>
</gene>
<dbReference type="SMART" id="SM00220">
    <property type="entry name" value="S_TKc"/>
    <property type="match status" value="1"/>
</dbReference>
<organism evidence="12 13">
    <name type="scientific">Plectosphaerella cucumerina</name>
    <dbReference type="NCBI Taxonomy" id="40658"/>
    <lineage>
        <taxon>Eukaryota</taxon>
        <taxon>Fungi</taxon>
        <taxon>Dikarya</taxon>
        <taxon>Ascomycota</taxon>
        <taxon>Pezizomycotina</taxon>
        <taxon>Sordariomycetes</taxon>
        <taxon>Hypocreomycetidae</taxon>
        <taxon>Glomerellales</taxon>
        <taxon>Plectosphaerellaceae</taxon>
        <taxon>Plectosphaerella</taxon>
    </lineage>
</organism>
<dbReference type="InterPro" id="IPR000719">
    <property type="entry name" value="Prot_kinase_dom"/>
</dbReference>
<keyword evidence="6 12" id="KW-0418">Kinase</keyword>
<proteinExistence type="inferred from homology"/>
<dbReference type="AlphaFoldDB" id="A0A8K0X1Z1"/>
<dbReference type="PANTHER" id="PTHR24056">
    <property type="entry name" value="CELL DIVISION PROTEIN KINASE"/>
    <property type="match status" value="1"/>
</dbReference>
<evidence type="ECO:0000256" key="9">
    <source>
        <dbReference type="ARBA" id="ARBA00048367"/>
    </source>
</evidence>
<dbReference type="GO" id="GO:0005524">
    <property type="term" value="F:ATP binding"/>
    <property type="evidence" value="ECO:0007669"/>
    <property type="project" value="UniProtKB-KW"/>
</dbReference>
<keyword evidence="3" id="KW-0723">Serine/threonine-protein kinase</keyword>
<evidence type="ECO:0000256" key="3">
    <source>
        <dbReference type="ARBA" id="ARBA00022527"/>
    </source>
</evidence>
<sequence length="458" mass="51305">MAGASRWADTEEDAVLEARRRKEKEDKKRQKEEKARRAKAAEDAQKATVDSSEGAGEGDRPAKRRRLTPDRGEPDTNEAKLLRFPDRSWRNCRSVERYSKLNDIEEGTYGWVSRAKDTATGTVVALKRLKAEPSDRNGLPVTGLREIQILRDCSHDNIVKLREVVVGDDTSKIESIFLVLEFVEHDLKSVLDDMPEPFLLSEVKRLVLQLTQGVAYLHDNWILHRDLKTSNLLLNNRGQLKIADFGMARYVGDPGPKLTQLVVTLWYRSPELLLGAKVYNGAVDMWSVGCIFGEILSREPLLQGANEVDQVTKIFELCGVPSQSSWPTFRSLPNARALRLPKPSSTAEMGSAVRTKFTSLTNAGVALLNDLLALDPERRPTAKEMLSHKYFAEDPKPKPESLFPTFPSRAGQERRRKHEPHAPGRDQQAATLGDADLSGIFQGRESEARGGGFQLRMV</sequence>
<dbReference type="OrthoDB" id="1732493at2759"/>
<keyword evidence="7" id="KW-0067">ATP-binding</keyword>
<feature type="region of interest" description="Disordered" evidence="10">
    <location>
        <begin position="1"/>
        <end position="79"/>
    </location>
</feature>
<dbReference type="Pfam" id="PF00069">
    <property type="entry name" value="Pkinase"/>
    <property type="match status" value="1"/>
</dbReference>
<keyword evidence="13" id="KW-1185">Reference proteome</keyword>
<keyword evidence="4" id="KW-0808">Transferase</keyword>
<evidence type="ECO:0000256" key="8">
    <source>
        <dbReference type="ARBA" id="ARBA00047811"/>
    </source>
</evidence>
<name>A0A8K0X1Z1_9PEZI</name>
<dbReference type="PROSITE" id="PS00108">
    <property type="entry name" value="PROTEIN_KINASE_ST"/>
    <property type="match status" value="1"/>
</dbReference>
<dbReference type="EC" id="2.7.11.22" evidence="2"/>
<comment type="similarity">
    <text evidence="1">Belongs to the protein kinase superfamily. CMGC Ser/Thr protein kinase family. CDC2/CDKX subfamily.</text>
</comment>
<dbReference type="GO" id="GO:0005634">
    <property type="term" value="C:nucleus"/>
    <property type="evidence" value="ECO:0007669"/>
    <property type="project" value="TreeGrafter"/>
</dbReference>
<comment type="caution">
    <text evidence="12">The sequence shown here is derived from an EMBL/GenBank/DDBJ whole genome shotgun (WGS) entry which is preliminary data.</text>
</comment>
<feature type="region of interest" description="Disordered" evidence="10">
    <location>
        <begin position="390"/>
        <end position="432"/>
    </location>
</feature>
<dbReference type="Gene3D" id="1.10.510.10">
    <property type="entry name" value="Transferase(Phosphotransferase) domain 1"/>
    <property type="match status" value="1"/>
</dbReference>
<comment type="catalytic activity">
    <reaction evidence="8">
        <text>L-threonyl-[protein] + ATP = O-phospho-L-threonyl-[protein] + ADP + H(+)</text>
        <dbReference type="Rhea" id="RHEA:46608"/>
        <dbReference type="Rhea" id="RHEA-COMP:11060"/>
        <dbReference type="Rhea" id="RHEA-COMP:11605"/>
        <dbReference type="ChEBI" id="CHEBI:15378"/>
        <dbReference type="ChEBI" id="CHEBI:30013"/>
        <dbReference type="ChEBI" id="CHEBI:30616"/>
        <dbReference type="ChEBI" id="CHEBI:61977"/>
        <dbReference type="ChEBI" id="CHEBI:456216"/>
        <dbReference type="EC" id="2.7.11.22"/>
    </reaction>
</comment>
<dbReference type="SUPFAM" id="SSF56112">
    <property type="entry name" value="Protein kinase-like (PK-like)"/>
    <property type="match status" value="1"/>
</dbReference>
<evidence type="ECO:0000256" key="10">
    <source>
        <dbReference type="SAM" id="MobiDB-lite"/>
    </source>
</evidence>
<evidence type="ECO:0000256" key="4">
    <source>
        <dbReference type="ARBA" id="ARBA00022679"/>
    </source>
</evidence>
<evidence type="ECO:0000256" key="2">
    <source>
        <dbReference type="ARBA" id="ARBA00012425"/>
    </source>
</evidence>
<feature type="compositionally biased region" description="Basic and acidic residues" evidence="10">
    <location>
        <begin position="16"/>
        <end position="45"/>
    </location>
</feature>
<evidence type="ECO:0000256" key="5">
    <source>
        <dbReference type="ARBA" id="ARBA00022741"/>
    </source>
</evidence>
<accession>A0A8K0X1Z1</accession>
<dbReference type="FunFam" id="3.30.200.20:FF:000054">
    <property type="entry name" value="Cyclin-dependent kinase 11B"/>
    <property type="match status" value="1"/>
</dbReference>
<dbReference type="EMBL" id="JAGPXD010000005">
    <property type="protein sequence ID" value="KAH7354083.1"/>
    <property type="molecule type" value="Genomic_DNA"/>
</dbReference>
<protein>
    <recommendedName>
        <fullName evidence="2">cyclin-dependent kinase</fullName>
        <ecNumber evidence="2">2.7.11.22</ecNumber>
    </recommendedName>
</protein>
<reference evidence="12" key="1">
    <citation type="journal article" date="2021" name="Nat. Commun.">
        <title>Genetic determinants of endophytism in the Arabidopsis root mycobiome.</title>
        <authorList>
            <person name="Mesny F."/>
            <person name="Miyauchi S."/>
            <person name="Thiergart T."/>
            <person name="Pickel B."/>
            <person name="Atanasova L."/>
            <person name="Karlsson M."/>
            <person name="Huettel B."/>
            <person name="Barry K.W."/>
            <person name="Haridas S."/>
            <person name="Chen C."/>
            <person name="Bauer D."/>
            <person name="Andreopoulos W."/>
            <person name="Pangilinan J."/>
            <person name="LaButti K."/>
            <person name="Riley R."/>
            <person name="Lipzen A."/>
            <person name="Clum A."/>
            <person name="Drula E."/>
            <person name="Henrissat B."/>
            <person name="Kohler A."/>
            <person name="Grigoriev I.V."/>
            <person name="Martin F.M."/>
            <person name="Hacquard S."/>
        </authorList>
    </citation>
    <scope>NUCLEOTIDE SEQUENCE</scope>
    <source>
        <strain evidence="12">MPI-CAGE-AT-0016</strain>
    </source>
</reference>
<dbReference type="PANTHER" id="PTHR24056:SF107">
    <property type="entry name" value="CYCLIN-DEPENDENT KINASE 11A-RELATED"/>
    <property type="match status" value="1"/>
</dbReference>
<evidence type="ECO:0000256" key="7">
    <source>
        <dbReference type="ARBA" id="ARBA00022840"/>
    </source>
</evidence>
<dbReference type="GO" id="GO:0007346">
    <property type="term" value="P:regulation of mitotic cell cycle"/>
    <property type="evidence" value="ECO:0007669"/>
    <property type="project" value="TreeGrafter"/>
</dbReference>
<dbReference type="FunFam" id="1.10.510.10:FF:000211">
    <property type="entry name" value="Cyclin-dependent kinase G-2"/>
    <property type="match status" value="1"/>
</dbReference>
<evidence type="ECO:0000256" key="6">
    <source>
        <dbReference type="ARBA" id="ARBA00022777"/>
    </source>
</evidence>
<dbReference type="InterPro" id="IPR011009">
    <property type="entry name" value="Kinase-like_dom_sf"/>
</dbReference>
<feature type="domain" description="Protein kinase" evidence="11">
    <location>
        <begin position="98"/>
        <end position="391"/>
    </location>
</feature>
<feature type="compositionally biased region" description="Basic and acidic residues" evidence="10">
    <location>
        <begin position="390"/>
        <end position="399"/>
    </location>
</feature>
<dbReference type="InterPro" id="IPR050108">
    <property type="entry name" value="CDK"/>
</dbReference>
<keyword evidence="5" id="KW-0547">Nucleotide-binding</keyword>
<dbReference type="InterPro" id="IPR008271">
    <property type="entry name" value="Ser/Thr_kinase_AS"/>
</dbReference>
<dbReference type="GO" id="GO:0004693">
    <property type="term" value="F:cyclin-dependent protein serine/threonine kinase activity"/>
    <property type="evidence" value="ECO:0007669"/>
    <property type="project" value="UniProtKB-EC"/>
</dbReference>
<evidence type="ECO:0000313" key="12">
    <source>
        <dbReference type="EMBL" id="KAH7354083.1"/>
    </source>
</evidence>
<dbReference type="Gene3D" id="3.30.200.20">
    <property type="entry name" value="Phosphorylase Kinase, domain 1"/>
    <property type="match status" value="1"/>
</dbReference>
<evidence type="ECO:0000259" key="11">
    <source>
        <dbReference type="PROSITE" id="PS50011"/>
    </source>
</evidence>
<feature type="compositionally biased region" description="Basic and acidic residues" evidence="10">
    <location>
        <begin position="57"/>
        <end position="79"/>
    </location>
</feature>
<dbReference type="PROSITE" id="PS50011">
    <property type="entry name" value="PROTEIN_KINASE_DOM"/>
    <property type="match status" value="1"/>
</dbReference>
<evidence type="ECO:0000256" key="1">
    <source>
        <dbReference type="ARBA" id="ARBA00006485"/>
    </source>
</evidence>
<dbReference type="Proteomes" id="UP000813385">
    <property type="component" value="Unassembled WGS sequence"/>
</dbReference>
<evidence type="ECO:0000313" key="13">
    <source>
        <dbReference type="Proteomes" id="UP000813385"/>
    </source>
</evidence>